<keyword evidence="8 13" id="KW-0560">Oxidoreductase</keyword>
<evidence type="ECO:0000256" key="10">
    <source>
        <dbReference type="ARBA" id="ARBA00023033"/>
    </source>
</evidence>
<dbReference type="InterPro" id="IPR017972">
    <property type="entry name" value="Cyt_P450_CS"/>
</dbReference>
<dbReference type="EMBL" id="LT934114">
    <property type="protein sequence ID" value="VAH51032.1"/>
    <property type="molecule type" value="Genomic_DNA"/>
</dbReference>
<dbReference type="PANTHER" id="PTHR47283">
    <property type="entry name" value="ENT-KAURENE OXIDASE, CHLOROPLASTIC"/>
    <property type="match status" value="1"/>
</dbReference>
<proteinExistence type="inferred from homology"/>
<reference evidence="14 15" key="1">
    <citation type="submission" date="2017-09" db="EMBL/GenBank/DDBJ databases">
        <authorList>
            <consortium name="International Durum Wheat Genome Sequencing Consortium (IDWGSC)"/>
            <person name="Milanesi L."/>
        </authorList>
    </citation>
    <scope>NUCLEOTIDE SEQUENCE [LARGE SCALE GENOMIC DNA]</scope>
    <source>
        <strain evidence="15">cv. Svevo</strain>
    </source>
</reference>
<keyword evidence="10 13" id="KW-0503">Monooxygenase</keyword>
<evidence type="ECO:0000256" key="4">
    <source>
        <dbReference type="ARBA" id="ARBA00022617"/>
    </source>
</evidence>
<evidence type="ECO:0000256" key="6">
    <source>
        <dbReference type="ARBA" id="ARBA00022723"/>
    </source>
</evidence>
<dbReference type="GO" id="GO:0005783">
    <property type="term" value="C:endoplasmic reticulum"/>
    <property type="evidence" value="ECO:0007669"/>
    <property type="project" value="TreeGrafter"/>
</dbReference>
<evidence type="ECO:0000256" key="5">
    <source>
        <dbReference type="ARBA" id="ARBA00022692"/>
    </source>
</evidence>
<name>A0A9R1PWM5_TRITD</name>
<dbReference type="Gene3D" id="1.10.630.10">
    <property type="entry name" value="Cytochrome P450"/>
    <property type="match status" value="1"/>
</dbReference>
<protein>
    <recommendedName>
        <fullName evidence="16">Ent-kaurene oxidase</fullName>
    </recommendedName>
</protein>
<dbReference type="GO" id="GO:0005506">
    <property type="term" value="F:iron ion binding"/>
    <property type="evidence" value="ECO:0007669"/>
    <property type="project" value="InterPro"/>
</dbReference>
<evidence type="ECO:0000256" key="3">
    <source>
        <dbReference type="ARBA" id="ARBA00010617"/>
    </source>
</evidence>
<evidence type="ECO:0000256" key="9">
    <source>
        <dbReference type="ARBA" id="ARBA00023004"/>
    </source>
</evidence>
<keyword evidence="5" id="KW-0812">Transmembrane</keyword>
<dbReference type="InterPro" id="IPR036396">
    <property type="entry name" value="Cyt_P450_sf"/>
</dbReference>
<dbReference type="GO" id="GO:0009707">
    <property type="term" value="C:chloroplast outer membrane"/>
    <property type="evidence" value="ECO:0007669"/>
    <property type="project" value="TreeGrafter"/>
</dbReference>
<dbReference type="InterPro" id="IPR002401">
    <property type="entry name" value="Cyt_P450_E_grp-I"/>
</dbReference>
<keyword evidence="4 12" id="KW-0349">Heme</keyword>
<keyword evidence="11" id="KW-0472">Membrane</keyword>
<dbReference type="GO" id="GO:0010241">
    <property type="term" value="P:ent-kaurene oxidation to kaurenoic acid"/>
    <property type="evidence" value="ECO:0007669"/>
    <property type="project" value="InterPro"/>
</dbReference>
<evidence type="ECO:0000256" key="1">
    <source>
        <dbReference type="ARBA" id="ARBA00001971"/>
    </source>
</evidence>
<dbReference type="Pfam" id="PF00067">
    <property type="entry name" value="p450"/>
    <property type="match status" value="1"/>
</dbReference>
<sequence>MESMLAALAASSGGTVAAAAVGGLAAAAALAVQAGVGGMGPKDRTNAPPVVPGLPLIGNLHQLKEKKPHKTFSKWSDTYGPIYTIKTGSSSVVVLNTREVAKEAMVAKYSSISTRKLPKSLDVLGRRDKAMVAMSDYGDFYKKMKHLVMAGMLGSSTQRQFRETRDLMMDNMLSSFRTLVTDNPNYSPLNFRDVFKDELFRLSLVESIGEDVSSVYVEEFGREISKDEIHQITVTDILMWAIEVDWRDFFPYLGWIPNKSFETGLHTTEFRRTSVMRALINEQKKRIARGEARVSYLDFLVAENTLTDEQLMMLVWEAVIENADTTLVTTEWAMYELAKNPEKQERLYQEIQDVCAGETVTEDHLRRLPYLNAVFHETLRFHSPVPLVPPRFVHETTKLAGYDVPAGTEIIINLYGCNMNEKDWEKPEEWRPERFLDPRFDSADMYKTMSFGSGMRICAGSMQATVISCTAMARMVQEFAFRLKEGDEDKVDTIQLTSYKLHPLYVHLSPRGSK</sequence>
<evidence type="ECO:0000256" key="7">
    <source>
        <dbReference type="ARBA" id="ARBA00022989"/>
    </source>
</evidence>
<dbReference type="SUPFAM" id="SSF48264">
    <property type="entry name" value="Cytochrome P450"/>
    <property type="match status" value="1"/>
</dbReference>
<gene>
    <name evidence="14" type="ORF">TRITD_2Bv1G210320</name>
</gene>
<dbReference type="AlphaFoldDB" id="A0A9R1PWM5"/>
<evidence type="ECO:0000313" key="15">
    <source>
        <dbReference type="Proteomes" id="UP000324705"/>
    </source>
</evidence>
<dbReference type="PANTHER" id="PTHR47283:SF1">
    <property type="entry name" value="ENT-KAURENE OXIDASE, CHLOROPLASTIC"/>
    <property type="match status" value="1"/>
</dbReference>
<dbReference type="InterPro" id="IPR001128">
    <property type="entry name" value="Cyt_P450"/>
</dbReference>
<dbReference type="PRINTS" id="PR00385">
    <property type="entry name" value="P450"/>
</dbReference>
<dbReference type="InterPro" id="IPR044225">
    <property type="entry name" value="KO_chloroplastic"/>
</dbReference>
<evidence type="ECO:0000256" key="13">
    <source>
        <dbReference type="RuleBase" id="RU000461"/>
    </source>
</evidence>
<accession>A0A9R1PWM5</accession>
<dbReference type="OMA" id="TQEEHSG"/>
<evidence type="ECO:0000256" key="11">
    <source>
        <dbReference type="ARBA" id="ARBA00023136"/>
    </source>
</evidence>
<dbReference type="FunFam" id="1.10.630.10:FF:000062">
    <property type="entry name" value="Ent-kaurene oxidase 2"/>
    <property type="match status" value="1"/>
</dbReference>
<evidence type="ECO:0008006" key="16">
    <source>
        <dbReference type="Google" id="ProtNLM"/>
    </source>
</evidence>
<keyword evidence="6 12" id="KW-0479">Metal-binding</keyword>
<dbReference type="GO" id="GO:0052615">
    <property type="term" value="F:ent-kaurene oxidase activity"/>
    <property type="evidence" value="ECO:0007669"/>
    <property type="project" value="InterPro"/>
</dbReference>
<evidence type="ECO:0000313" key="14">
    <source>
        <dbReference type="EMBL" id="VAH51032.1"/>
    </source>
</evidence>
<evidence type="ECO:0000256" key="8">
    <source>
        <dbReference type="ARBA" id="ARBA00023002"/>
    </source>
</evidence>
<dbReference type="PRINTS" id="PR00463">
    <property type="entry name" value="EP450I"/>
</dbReference>
<feature type="binding site" description="axial binding residue" evidence="12">
    <location>
        <position position="458"/>
    </location>
    <ligand>
        <name>heme</name>
        <dbReference type="ChEBI" id="CHEBI:30413"/>
    </ligand>
    <ligandPart>
        <name>Fe</name>
        <dbReference type="ChEBI" id="CHEBI:18248"/>
    </ligandPart>
</feature>
<dbReference type="PROSITE" id="PS00086">
    <property type="entry name" value="CYTOCHROME_P450"/>
    <property type="match status" value="1"/>
</dbReference>
<dbReference type="Gramene" id="TRITD2Bv1G210320.1">
    <property type="protein sequence ID" value="TRITD2Bv1G210320.1"/>
    <property type="gene ID" value="TRITD2Bv1G210320"/>
</dbReference>
<comment type="similarity">
    <text evidence="3 13">Belongs to the cytochrome P450 family.</text>
</comment>
<dbReference type="GO" id="GO:0009686">
    <property type="term" value="P:gibberellin biosynthetic process"/>
    <property type="evidence" value="ECO:0007669"/>
    <property type="project" value="InterPro"/>
</dbReference>
<evidence type="ECO:0000256" key="12">
    <source>
        <dbReference type="PIRSR" id="PIRSR602401-1"/>
    </source>
</evidence>
<organism evidence="14 15">
    <name type="scientific">Triticum turgidum subsp. durum</name>
    <name type="common">Durum wheat</name>
    <name type="synonym">Triticum durum</name>
    <dbReference type="NCBI Taxonomy" id="4567"/>
    <lineage>
        <taxon>Eukaryota</taxon>
        <taxon>Viridiplantae</taxon>
        <taxon>Streptophyta</taxon>
        <taxon>Embryophyta</taxon>
        <taxon>Tracheophyta</taxon>
        <taxon>Spermatophyta</taxon>
        <taxon>Magnoliopsida</taxon>
        <taxon>Liliopsida</taxon>
        <taxon>Poales</taxon>
        <taxon>Poaceae</taxon>
        <taxon>BOP clade</taxon>
        <taxon>Pooideae</taxon>
        <taxon>Triticodae</taxon>
        <taxon>Triticeae</taxon>
        <taxon>Triticinae</taxon>
        <taxon>Triticum</taxon>
    </lineage>
</organism>
<keyword evidence="7" id="KW-1133">Transmembrane helix</keyword>
<dbReference type="GO" id="GO:0016709">
    <property type="term" value="F:oxidoreductase activity, acting on paired donors, with incorporation or reduction of molecular oxygen, NAD(P)H as one donor, and incorporation of one atom of oxygen"/>
    <property type="evidence" value="ECO:0007669"/>
    <property type="project" value="TreeGrafter"/>
</dbReference>
<keyword evidence="9 12" id="KW-0408">Iron</keyword>
<comment type="cofactor">
    <cofactor evidence="1 12">
        <name>heme</name>
        <dbReference type="ChEBI" id="CHEBI:30413"/>
    </cofactor>
</comment>
<dbReference type="GO" id="GO:0020037">
    <property type="term" value="F:heme binding"/>
    <property type="evidence" value="ECO:0007669"/>
    <property type="project" value="InterPro"/>
</dbReference>
<keyword evidence="15" id="KW-1185">Reference proteome</keyword>
<evidence type="ECO:0000256" key="2">
    <source>
        <dbReference type="ARBA" id="ARBA00004167"/>
    </source>
</evidence>
<dbReference type="Proteomes" id="UP000324705">
    <property type="component" value="Chromosome 2B"/>
</dbReference>
<comment type="subcellular location">
    <subcellularLocation>
        <location evidence="2">Membrane</location>
        <topology evidence="2">Single-pass membrane protein</topology>
    </subcellularLocation>
</comment>
<dbReference type="CDD" id="cd11075">
    <property type="entry name" value="CYP77_89"/>
    <property type="match status" value="1"/>
</dbReference>